<dbReference type="Proteomes" id="UP000245320">
    <property type="component" value="Chromosome 13"/>
</dbReference>
<feature type="region of interest" description="Disordered" evidence="1">
    <location>
        <begin position="97"/>
        <end position="137"/>
    </location>
</feature>
<dbReference type="InParanoid" id="A0A6J3PTM8"/>
<reference evidence="3" key="1">
    <citation type="submission" date="2025-08" db="UniProtKB">
        <authorList>
            <consortium name="RefSeq"/>
        </authorList>
    </citation>
    <scope>IDENTIFICATION</scope>
    <source>
        <tissue evidence="3">Spleen</tissue>
    </source>
</reference>
<name>A0A6J3PTM8_TURTR</name>
<dbReference type="OrthoDB" id="2113814at2759"/>
<evidence type="ECO:0000256" key="1">
    <source>
        <dbReference type="SAM" id="MobiDB-lite"/>
    </source>
</evidence>
<sequence length="203" mass="21704">MYSRPPPRGAGRRLRALIPEASPQPHLFTRQSSLPAQEAEARLQFLQDLQNQPQRTSSSELQNLGLNPADAGFSILTMGPGRIPCAQDEPAQVVNAGMSDPRHLPHGQSADRATVHPASGRPPLRRQQAHCRPGLPNPPPAPLCSFRGEGAGCSTLYGSLTSPRSASPQKRREPTGDGTPGRHLFCWSPVMAASEPPGAWGGH</sequence>
<organism evidence="2 3">
    <name type="scientific">Tursiops truncatus</name>
    <name type="common">Atlantic bottle-nosed dolphin</name>
    <name type="synonym">Delphinus truncatus</name>
    <dbReference type="NCBI Taxonomy" id="9739"/>
    <lineage>
        <taxon>Eukaryota</taxon>
        <taxon>Metazoa</taxon>
        <taxon>Chordata</taxon>
        <taxon>Craniata</taxon>
        <taxon>Vertebrata</taxon>
        <taxon>Euteleostomi</taxon>
        <taxon>Mammalia</taxon>
        <taxon>Eutheria</taxon>
        <taxon>Laurasiatheria</taxon>
        <taxon>Artiodactyla</taxon>
        <taxon>Whippomorpha</taxon>
        <taxon>Cetacea</taxon>
        <taxon>Odontoceti</taxon>
        <taxon>Delphinidae</taxon>
        <taxon>Tursiops</taxon>
    </lineage>
</organism>
<accession>A0A6J3PTM8</accession>
<dbReference type="AlphaFoldDB" id="A0A6J3PTM8"/>
<dbReference type="CTD" id="8218"/>
<proteinExistence type="predicted"/>
<evidence type="ECO:0000313" key="2">
    <source>
        <dbReference type="Proteomes" id="UP000245320"/>
    </source>
</evidence>
<feature type="region of interest" description="Disordered" evidence="1">
    <location>
        <begin position="157"/>
        <end position="185"/>
    </location>
</feature>
<dbReference type="RefSeq" id="XP_033693337.1">
    <property type="nucleotide sequence ID" value="XM_033837446.1"/>
</dbReference>
<gene>
    <name evidence="3" type="primary">CLTCL1</name>
</gene>
<protein>
    <submittedName>
        <fullName evidence="3">Clathrin heavy chain 2 isoform X1</fullName>
    </submittedName>
</protein>
<feature type="region of interest" description="Disordered" evidence="1">
    <location>
        <begin position="18"/>
        <end position="63"/>
    </location>
</feature>
<feature type="compositionally biased region" description="Polar residues" evidence="1">
    <location>
        <begin position="157"/>
        <end position="168"/>
    </location>
</feature>
<keyword evidence="2" id="KW-1185">Reference proteome</keyword>
<feature type="compositionally biased region" description="Polar residues" evidence="1">
    <location>
        <begin position="47"/>
        <end position="63"/>
    </location>
</feature>
<evidence type="ECO:0000313" key="3">
    <source>
        <dbReference type="RefSeq" id="XP_033693337.1"/>
    </source>
</evidence>